<keyword evidence="3" id="KW-1185">Reference proteome</keyword>
<dbReference type="PATRIC" id="fig|1350482.3.peg.2055"/>
<comment type="caution">
    <text evidence="2">The sequence shown here is derived from an EMBL/GenBank/DDBJ whole genome shotgun (WGS) entry which is preliminary data.</text>
</comment>
<sequence>MILGDLLDARVLGPGGENLGFLVDVRLALDTLPDGGPSDRDGRHRPGGAAGEADPDDAHPDDRALSQGVRRRDRVGRARVVGVLVSPRTGASFLGYERTDVTAPWPVPQLVRRRHRGTFLVPWDDVAAVAPGEVRLAAGYRREDAALP</sequence>
<evidence type="ECO:0000256" key="1">
    <source>
        <dbReference type="SAM" id="MobiDB-lite"/>
    </source>
</evidence>
<evidence type="ECO:0000313" key="3">
    <source>
        <dbReference type="Proteomes" id="UP000037387"/>
    </source>
</evidence>
<feature type="region of interest" description="Disordered" evidence="1">
    <location>
        <begin position="33"/>
        <end position="72"/>
    </location>
</feature>
<organism evidence="2 3">
    <name type="scientific">Cellulosimicrobium cellulans F16</name>
    <dbReference type="NCBI Taxonomy" id="1350482"/>
    <lineage>
        <taxon>Bacteria</taxon>
        <taxon>Bacillati</taxon>
        <taxon>Actinomycetota</taxon>
        <taxon>Actinomycetes</taxon>
        <taxon>Micrococcales</taxon>
        <taxon>Promicromonosporaceae</taxon>
        <taxon>Cellulosimicrobium</taxon>
    </lineage>
</organism>
<reference evidence="2 3" key="1">
    <citation type="journal article" date="2015" name="Sci. Rep.">
        <title>Functional and structural properties of a novel cellulosome-like multienzyme complex: efficient glycoside hydrolysis of water-insoluble 7-xylosyl-10-deacetylpaclitaxel.</title>
        <authorList>
            <person name="Dou T.Y."/>
            <person name="Luan H.W."/>
            <person name="Ge G.B."/>
            <person name="Dong M.M."/>
            <person name="Zou H.F."/>
            <person name="He Y.Q."/>
            <person name="Cui P."/>
            <person name="Wang J.Y."/>
            <person name="Hao D.C."/>
            <person name="Yang S.L."/>
            <person name="Yang L."/>
        </authorList>
    </citation>
    <scope>NUCLEOTIDE SEQUENCE [LARGE SCALE GENOMIC DNA]</scope>
    <source>
        <strain evidence="2 3">F16</strain>
    </source>
</reference>
<dbReference type="RefSeq" id="WP_053370394.1">
    <property type="nucleotide sequence ID" value="NZ_KQ435290.1"/>
</dbReference>
<dbReference type="Proteomes" id="UP000037387">
    <property type="component" value="Unassembled WGS sequence"/>
</dbReference>
<protein>
    <recommendedName>
        <fullName evidence="4">PRC-barrel domain-containing protein</fullName>
    </recommendedName>
</protein>
<evidence type="ECO:0000313" key="2">
    <source>
        <dbReference type="EMBL" id="KON73306.1"/>
    </source>
</evidence>
<gene>
    <name evidence="2" type="ORF">M768_10220</name>
</gene>
<dbReference type="EMBL" id="ATNL01000008">
    <property type="protein sequence ID" value="KON73306.1"/>
    <property type="molecule type" value="Genomic_DNA"/>
</dbReference>
<dbReference type="AlphaFoldDB" id="A0A0M0F7W2"/>
<name>A0A0M0F7W2_CELCE</name>
<evidence type="ECO:0008006" key="4">
    <source>
        <dbReference type="Google" id="ProtNLM"/>
    </source>
</evidence>
<accession>A0A0M0F7W2</accession>
<proteinExistence type="predicted"/>